<sequence>MKPEKAIEIKLQWRKDNYPPALADEMNADMLSIEALEFIIKWHDGLIAEGFSPLPGETKE</sequence>
<dbReference type="EMBL" id="BARU01041778">
    <property type="protein sequence ID" value="GAH77927.1"/>
    <property type="molecule type" value="Genomic_DNA"/>
</dbReference>
<name>X1I8A1_9ZZZZ</name>
<reference evidence="1" key="1">
    <citation type="journal article" date="2014" name="Front. Microbiol.">
        <title>High frequency of phylogenetically diverse reductive dehalogenase-homologous genes in deep subseafloor sedimentary metagenomes.</title>
        <authorList>
            <person name="Kawai M."/>
            <person name="Futagami T."/>
            <person name="Toyoda A."/>
            <person name="Takaki Y."/>
            <person name="Nishi S."/>
            <person name="Hori S."/>
            <person name="Arai W."/>
            <person name="Tsubouchi T."/>
            <person name="Morono Y."/>
            <person name="Uchiyama I."/>
            <person name="Ito T."/>
            <person name="Fujiyama A."/>
            <person name="Inagaki F."/>
            <person name="Takami H."/>
        </authorList>
    </citation>
    <scope>NUCLEOTIDE SEQUENCE</scope>
    <source>
        <strain evidence="1">Expedition CK06-06</strain>
    </source>
</reference>
<proteinExistence type="predicted"/>
<organism evidence="1">
    <name type="scientific">marine sediment metagenome</name>
    <dbReference type="NCBI Taxonomy" id="412755"/>
    <lineage>
        <taxon>unclassified sequences</taxon>
        <taxon>metagenomes</taxon>
        <taxon>ecological metagenomes</taxon>
    </lineage>
</organism>
<comment type="caution">
    <text evidence="1">The sequence shown here is derived from an EMBL/GenBank/DDBJ whole genome shotgun (WGS) entry which is preliminary data.</text>
</comment>
<evidence type="ECO:0000313" key="1">
    <source>
        <dbReference type="EMBL" id="GAH77927.1"/>
    </source>
</evidence>
<dbReference type="AlphaFoldDB" id="X1I8A1"/>
<accession>X1I8A1</accession>
<protein>
    <submittedName>
        <fullName evidence="1">Uncharacterized protein</fullName>
    </submittedName>
</protein>
<gene>
    <name evidence="1" type="ORF">S03H2_64334</name>
</gene>